<keyword evidence="4 8" id="KW-0479">Metal-binding</keyword>
<protein>
    <submittedName>
        <fullName evidence="10">Flavonoid 3'-monooxygenase</fullName>
    </submittedName>
</protein>
<evidence type="ECO:0000313" key="10">
    <source>
        <dbReference type="EMBL" id="MBX32691.1"/>
    </source>
</evidence>
<evidence type="ECO:0000256" key="2">
    <source>
        <dbReference type="ARBA" id="ARBA00010617"/>
    </source>
</evidence>
<dbReference type="PRINTS" id="PR00463">
    <property type="entry name" value="EP450I"/>
</dbReference>
<dbReference type="InterPro" id="IPR002401">
    <property type="entry name" value="Cyt_P450_E_grp-I"/>
</dbReference>
<dbReference type="EMBL" id="GGEC01052207">
    <property type="protein sequence ID" value="MBX32691.1"/>
    <property type="molecule type" value="Transcribed_RNA"/>
</dbReference>
<sequence length="536" mass="60891">MMVFSVLYSFLTWWDAIDRRDEFSGDVIVISIATCVAFWLLWNAMKSKKALASLPPGPVDLPIVGYLPFLLGEDLHKKFTELAEVYGPVYKLWLGKKLFVVVNSPSLAKEVVREQDMTFADRDPPIAAWISSSGGNDIAWSAYGPDWKKMRKVFVSNVLSNASLDASYALRKQAVNMAIRYVYKNIGKPVDLGELAFATNANAIMSILWGGTLEGEEGTKLVADFRKSVLELMVLLGRPNISDYFPLLARLDLQGIGRQTKKVMSRIRKFLDTVIEKGSNLTEVNSFGFKKTERKKDFLQILLELKDRKDDSMSVTDIQLKGILMDIMVGGMDTTSTMVEWAMAELLQHHEIMEKVHQELDEVVGLNKMVEEFHLPQLGYLQAVLKETLRLHPALPLLVPRCPSNTCKLGEYTIPRGSTVFLNVYAIHRDPQLWVRPLEFQPERFLCAESIKFDLQGNNFQYLPFGSGRRVCAGIPLAEKMLMYQLASYLHSFEWKMPRDTKLEFSEKLGIVVKKMKPLLAIPTPRLSDLDLYFQD</sequence>
<dbReference type="SUPFAM" id="SSF48264">
    <property type="entry name" value="Cytochrome P450"/>
    <property type="match status" value="1"/>
</dbReference>
<evidence type="ECO:0000256" key="8">
    <source>
        <dbReference type="PIRSR" id="PIRSR602401-1"/>
    </source>
</evidence>
<dbReference type="PROSITE" id="PS00086">
    <property type="entry name" value="CYTOCHROME_P450"/>
    <property type="match status" value="1"/>
</dbReference>
<evidence type="ECO:0000256" key="4">
    <source>
        <dbReference type="ARBA" id="ARBA00022723"/>
    </source>
</evidence>
<dbReference type="InterPro" id="IPR036396">
    <property type="entry name" value="Cyt_P450_sf"/>
</dbReference>
<evidence type="ECO:0000256" key="9">
    <source>
        <dbReference type="RuleBase" id="RU000461"/>
    </source>
</evidence>
<dbReference type="Gene3D" id="1.10.630.10">
    <property type="entry name" value="Cytochrome P450"/>
    <property type="match status" value="1"/>
</dbReference>
<reference evidence="10" key="1">
    <citation type="submission" date="2018-02" db="EMBL/GenBank/DDBJ databases">
        <title>Rhizophora mucronata_Transcriptome.</title>
        <authorList>
            <person name="Meera S.P."/>
            <person name="Sreeshan A."/>
            <person name="Augustine A."/>
        </authorList>
    </citation>
    <scope>NUCLEOTIDE SEQUENCE</scope>
    <source>
        <tissue evidence="10">Leaf</tissue>
    </source>
</reference>
<dbReference type="PANTHER" id="PTHR47951">
    <property type="entry name" value="OS08G0547900 PROTEIN"/>
    <property type="match status" value="1"/>
</dbReference>
<keyword evidence="6 8" id="KW-0408">Iron</keyword>
<dbReference type="GO" id="GO:0004497">
    <property type="term" value="F:monooxygenase activity"/>
    <property type="evidence" value="ECO:0007669"/>
    <property type="project" value="UniProtKB-KW"/>
</dbReference>
<dbReference type="PANTHER" id="PTHR47951:SF7">
    <property type="entry name" value="FLAVONOID 3',5'-HYDROXYLASE-LIKE ISOFORM X1"/>
    <property type="match status" value="1"/>
</dbReference>
<evidence type="ECO:0000256" key="3">
    <source>
        <dbReference type="ARBA" id="ARBA00022617"/>
    </source>
</evidence>
<dbReference type="AlphaFoldDB" id="A0A2P2MR42"/>
<evidence type="ECO:0000256" key="7">
    <source>
        <dbReference type="ARBA" id="ARBA00023033"/>
    </source>
</evidence>
<dbReference type="InterPro" id="IPR001128">
    <property type="entry name" value="Cyt_P450"/>
</dbReference>
<feature type="binding site" description="axial binding residue" evidence="8">
    <location>
        <position position="472"/>
    </location>
    <ligand>
        <name>heme</name>
        <dbReference type="ChEBI" id="CHEBI:30413"/>
    </ligand>
    <ligandPart>
        <name>Fe</name>
        <dbReference type="ChEBI" id="CHEBI:18248"/>
    </ligandPart>
</feature>
<evidence type="ECO:0000256" key="6">
    <source>
        <dbReference type="ARBA" id="ARBA00023004"/>
    </source>
</evidence>
<organism evidence="10">
    <name type="scientific">Rhizophora mucronata</name>
    <name type="common">Asiatic mangrove</name>
    <dbReference type="NCBI Taxonomy" id="61149"/>
    <lineage>
        <taxon>Eukaryota</taxon>
        <taxon>Viridiplantae</taxon>
        <taxon>Streptophyta</taxon>
        <taxon>Embryophyta</taxon>
        <taxon>Tracheophyta</taxon>
        <taxon>Spermatophyta</taxon>
        <taxon>Magnoliopsida</taxon>
        <taxon>eudicotyledons</taxon>
        <taxon>Gunneridae</taxon>
        <taxon>Pentapetalae</taxon>
        <taxon>rosids</taxon>
        <taxon>fabids</taxon>
        <taxon>Malpighiales</taxon>
        <taxon>Rhizophoraceae</taxon>
        <taxon>Rhizophora</taxon>
    </lineage>
</organism>
<dbReference type="GO" id="GO:0016705">
    <property type="term" value="F:oxidoreductase activity, acting on paired donors, with incorporation or reduction of molecular oxygen"/>
    <property type="evidence" value="ECO:0007669"/>
    <property type="project" value="InterPro"/>
</dbReference>
<dbReference type="Pfam" id="PF00067">
    <property type="entry name" value="p450"/>
    <property type="match status" value="1"/>
</dbReference>
<dbReference type="FunFam" id="1.10.630.10:FF:000126">
    <property type="entry name" value="Predicted protein"/>
    <property type="match status" value="1"/>
</dbReference>
<dbReference type="InterPro" id="IPR017972">
    <property type="entry name" value="Cyt_P450_CS"/>
</dbReference>
<evidence type="ECO:0000256" key="1">
    <source>
        <dbReference type="ARBA" id="ARBA00001971"/>
    </source>
</evidence>
<keyword evidence="7 9" id="KW-0503">Monooxygenase</keyword>
<dbReference type="GO" id="GO:0020037">
    <property type="term" value="F:heme binding"/>
    <property type="evidence" value="ECO:0007669"/>
    <property type="project" value="InterPro"/>
</dbReference>
<comment type="similarity">
    <text evidence="2 9">Belongs to the cytochrome P450 family.</text>
</comment>
<dbReference type="PRINTS" id="PR00385">
    <property type="entry name" value="P450"/>
</dbReference>
<keyword evidence="3 8" id="KW-0349">Heme</keyword>
<dbReference type="GO" id="GO:0005506">
    <property type="term" value="F:iron ion binding"/>
    <property type="evidence" value="ECO:0007669"/>
    <property type="project" value="InterPro"/>
</dbReference>
<keyword evidence="5 9" id="KW-0560">Oxidoreductase</keyword>
<accession>A0A2P2MR42</accession>
<evidence type="ECO:0000256" key="5">
    <source>
        <dbReference type="ARBA" id="ARBA00023002"/>
    </source>
</evidence>
<name>A0A2P2MR42_RHIMU</name>
<proteinExistence type="inferred from homology"/>
<comment type="cofactor">
    <cofactor evidence="1 8">
        <name>heme</name>
        <dbReference type="ChEBI" id="CHEBI:30413"/>
    </cofactor>
</comment>